<accession>A0A177FJT0</accession>
<keyword evidence="9" id="KW-0233">DNA recombination</keyword>
<name>A0A177FJT0_9EURO</name>
<feature type="region of interest" description="Disordered" evidence="13">
    <location>
        <begin position="1"/>
        <end position="74"/>
    </location>
</feature>
<evidence type="ECO:0000256" key="10">
    <source>
        <dbReference type="ARBA" id="ARBA00023204"/>
    </source>
</evidence>
<feature type="coiled-coil region" evidence="12">
    <location>
        <begin position="455"/>
        <end position="524"/>
    </location>
</feature>
<dbReference type="SUPFAM" id="SSF52540">
    <property type="entry name" value="P-loop containing nucleoside triphosphate hydrolases"/>
    <property type="match status" value="1"/>
</dbReference>
<dbReference type="EMBL" id="LVKK01000007">
    <property type="protein sequence ID" value="OAG44031.1"/>
    <property type="molecule type" value="Genomic_DNA"/>
</dbReference>
<evidence type="ECO:0000256" key="3">
    <source>
        <dbReference type="ARBA" id="ARBA00006793"/>
    </source>
</evidence>
<dbReference type="GO" id="GO:0005634">
    <property type="term" value="C:nucleus"/>
    <property type="evidence" value="ECO:0007669"/>
    <property type="project" value="UniProtKB-SubCell"/>
</dbReference>
<gene>
    <name evidence="15" type="ORF">AYO21_01883</name>
</gene>
<evidence type="ECO:0000313" key="16">
    <source>
        <dbReference type="Proteomes" id="UP000077002"/>
    </source>
</evidence>
<keyword evidence="10" id="KW-0234">DNA repair</keyword>
<feature type="domain" description="RecF/RecN/SMC N-terminal" evidence="14">
    <location>
        <begin position="101"/>
        <end position="1110"/>
    </location>
</feature>
<comment type="caution">
    <text evidence="15">The sequence shown here is derived from an EMBL/GenBank/DDBJ whole genome shotgun (WGS) entry which is preliminary data.</text>
</comment>
<dbReference type="GO" id="GO:0005524">
    <property type="term" value="F:ATP binding"/>
    <property type="evidence" value="ECO:0007669"/>
    <property type="project" value="UniProtKB-KW"/>
</dbReference>
<dbReference type="OrthoDB" id="10265785at2759"/>
<protein>
    <recommendedName>
        <fullName evidence="14">RecF/RecN/SMC N-terminal domain-containing protein</fullName>
    </recommendedName>
</protein>
<dbReference type="Pfam" id="PF02463">
    <property type="entry name" value="SMC_N"/>
    <property type="match status" value="1"/>
</dbReference>
<evidence type="ECO:0000259" key="14">
    <source>
        <dbReference type="Pfam" id="PF02463"/>
    </source>
</evidence>
<keyword evidence="6" id="KW-0227">DNA damage</keyword>
<organism evidence="15 16">
    <name type="scientific">Fonsecaea monophora</name>
    <dbReference type="NCBI Taxonomy" id="254056"/>
    <lineage>
        <taxon>Eukaryota</taxon>
        <taxon>Fungi</taxon>
        <taxon>Dikarya</taxon>
        <taxon>Ascomycota</taxon>
        <taxon>Pezizomycotina</taxon>
        <taxon>Eurotiomycetes</taxon>
        <taxon>Chaetothyriomycetidae</taxon>
        <taxon>Chaetothyriales</taxon>
        <taxon>Herpotrichiellaceae</taxon>
        <taxon>Fonsecaea</taxon>
    </lineage>
</organism>
<evidence type="ECO:0000256" key="5">
    <source>
        <dbReference type="ARBA" id="ARBA00022741"/>
    </source>
</evidence>
<dbReference type="GeneID" id="34597061"/>
<dbReference type="GO" id="GO:0035861">
    <property type="term" value="C:site of double-strand break"/>
    <property type="evidence" value="ECO:0007669"/>
    <property type="project" value="TreeGrafter"/>
</dbReference>
<evidence type="ECO:0000256" key="4">
    <source>
        <dbReference type="ARBA" id="ARBA00022454"/>
    </source>
</evidence>
<proteinExistence type="inferred from homology"/>
<dbReference type="GO" id="GO:0030915">
    <property type="term" value="C:Smc5-Smc6 complex"/>
    <property type="evidence" value="ECO:0007669"/>
    <property type="project" value="TreeGrafter"/>
</dbReference>
<evidence type="ECO:0000256" key="6">
    <source>
        <dbReference type="ARBA" id="ARBA00022763"/>
    </source>
</evidence>
<dbReference type="GO" id="GO:0003684">
    <property type="term" value="F:damaged DNA binding"/>
    <property type="evidence" value="ECO:0007669"/>
    <property type="project" value="TreeGrafter"/>
</dbReference>
<evidence type="ECO:0000256" key="13">
    <source>
        <dbReference type="SAM" id="MobiDB-lite"/>
    </source>
</evidence>
<feature type="coiled-coil region" evidence="12">
    <location>
        <begin position="268"/>
        <end position="418"/>
    </location>
</feature>
<dbReference type="Gene3D" id="3.40.50.300">
    <property type="entry name" value="P-loop containing nucleotide triphosphate hydrolases"/>
    <property type="match status" value="2"/>
</dbReference>
<dbReference type="InterPro" id="IPR027417">
    <property type="entry name" value="P-loop_NTPase"/>
</dbReference>
<feature type="compositionally biased region" description="Acidic residues" evidence="13">
    <location>
        <begin position="64"/>
        <end position="74"/>
    </location>
</feature>
<keyword evidence="11" id="KW-0539">Nucleus</keyword>
<evidence type="ECO:0000256" key="9">
    <source>
        <dbReference type="ARBA" id="ARBA00023172"/>
    </source>
</evidence>
<evidence type="ECO:0000256" key="11">
    <source>
        <dbReference type="ARBA" id="ARBA00023242"/>
    </source>
</evidence>
<keyword evidence="4" id="KW-0158">Chromosome</keyword>
<keyword evidence="16" id="KW-1185">Reference proteome</keyword>
<dbReference type="RefSeq" id="XP_022515983.1">
    <property type="nucleotide sequence ID" value="XM_022651865.1"/>
</dbReference>
<dbReference type="GO" id="GO:0003697">
    <property type="term" value="F:single-stranded DNA binding"/>
    <property type="evidence" value="ECO:0007669"/>
    <property type="project" value="TreeGrafter"/>
</dbReference>
<evidence type="ECO:0000256" key="2">
    <source>
        <dbReference type="ARBA" id="ARBA00004286"/>
    </source>
</evidence>
<comment type="subcellular location">
    <subcellularLocation>
        <location evidence="2">Chromosome</location>
    </subcellularLocation>
    <subcellularLocation>
        <location evidence="1">Nucleus</location>
    </subcellularLocation>
</comment>
<evidence type="ECO:0000256" key="1">
    <source>
        <dbReference type="ARBA" id="ARBA00004123"/>
    </source>
</evidence>
<dbReference type="Proteomes" id="UP000077002">
    <property type="component" value="Unassembled WGS sequence"/>
</dbReference>
<sequence length="1320" mass="148733">MAPQKRPAPTDGDDDGDDSRESSPPPRASNKRRRTSEESSTHIYTSSDRADGEDASTPPSEISSDSDEDDDDEEALLAATQAIEARSREGAHNEPAEYGILEGVQLKNFMCHEDMSYELGPLINFICGKNGSGKSAILTAIVLCLGGKASATNRGARLQNFIKEGTDHATIICRLKNQGENAYMPDVYGKTIQVERHISRTGSSGFKLKSEKGRIVSTRKSDLEEICDHMMLQIENPMAVLSQDQARQFIASSSATEKYKFFMKGVQLEQLDQDYRLIEEQLDNIKVKIAARAPDLKFLKGKADSAANKLALSDRYEAMRDKLRDYRRQLTWAQVAIQENIRDEYVKELQEADAKIAAAEAKAEELDAAYQESDRIAATTADRYNEANEAVQRLNDEKKELQAQQHDLKKNYSEAAAEQRQIRDALVSADRTITQKKAAIEQEVQRLAELDGGGAARRISELNDAEETVRRAEQELQDHLNQRDACVQEIETMQRLEAETGEAKKNEERRVTDLENNLRRLVENRNSQDLAFHPRMQDLLRALQQERGFRDAPVGPLGKHVRLLKPEWSSILERSFGSALSGFIVTSKQDENLLSGIMRRTQCMLPIFIANSLPLNIEPHLPDPRFTTVLSVLEIDNEAVRKQLIISNQIEQSILISDMTEASKALYSEATPLRNVKRCYCFSPGSKVKGAVLSYRNGRAAQDPVHEFIGSPRMKTDIDDAIRRQQDVLAECKTQRLRAEQEFRSAQDRHVKARQALKRHADRKRALEIAVQQAEDNVERLREAIRDDSVEGGKLEALRQSLSEAEEQKTIHESSFQDSVIALDEQTKRLREATQKCNELDVRIKDAEAKVDKEQLKAQKASKKRAHDLGEKNRAVAMIDDAKADRGTLERKMQEMDEKIANFTDQARLVCERVNLPEGETFESLNKKHEKLSADYRKYQSQVGDRNDIAAEASKTSQAYKAAELEMSSFESLQAQLTRTLGERKRRWVLFRGHITARSRAGFIHKLSERGFRGRLHIDHRKKEMDIAVEPDITRRDGSGRSAKTLSGGEKSFAQICLLLSIWDAMGVPIRCLDEFDVFMDAVNRNTSVNLLIDGARHSSGGQFILISQAPNPTSRKLRMSVPLKRDVATPDDTPMDDCATAVSFAWLQFGFLRKPSSSEAQQDLLTTIYRTAEGFANVSPFKDHPFLGGAILFSPDSRIDALATPMPLVDSSICCDYMDMHHFSNTPMKGHLPQPLPVLRYLHLIRKANWSRMVTSLPEHSKSEELDFDRGPTVNAAKTRNCGCVLPSYVDKLSLQGFKGTRSMPIKLHLSMQLRARPW</sequence>
<evidence type="ECO:0000256" key="8">
    <source>
        <dbReference type="ARBA" id="ARBA00023054"/>
    </source>
</evidence>
<comment type="similarity">
    <text evidence="3">Belongs to the SMC family. SMC6 subfamily.</text>
</comment>
<dbReference type="PANTHER" id="PTHR19306:SF6">
    <property type="entry name" value="STRUCTURAL MAINTENANCE OF CHROMOSOMES PROTEIN 6"/>
    <property type="match status" value="1"/>
</dbReference>
<reference evidence="15 16" key="1">
    <citation type="submission" date="2016-03" db="EMBL/GenBank/DDBJ databases">
        <title>Draft genome sequence of the Fonsecaea monophora CBS 269.37.</title>
        <authorList>
            <person name="Bombassaro A."/>
            <person name="Vinicius W.A."/>
            <person name="De Hoog S."/>
            <person name="Sun J."/>
            <person name="Souza E.M."/>
            <person name="Raittz R.T."/>
            <person name="Costa F."/>
            <person name="Leao A.C."/>
            <person name="Tadra-Sfeir M.Z."/>
            <person name="Baura V."/>
            <person name="Balsanelli E."/>
            <person name="Pedrosa F.O."/>
            <person name="Moreno L.F."/>
            <person name="Steffens M.B."/>
            <person name="Xi L."/>
            <person name="Bocca A.L."/>
            <person name="Felipe M.S."/>
            <person name="Teixeira M."/>
            <person name="Telles Filho F.Q."/>
            <person name="Azevedo C.M."/>
            <person name="Gomes R."/>
            <person name="Vicente V.A."/>
        </authorList>
    </citation>
    <scope>NUCLEOTIDE SEQUENCE [LARGE SCALE GENOMIC DNA]</scope>
    <source>
        <strain evidence="15 16">CBS 269.37</strain>
    </source>
</reference>
<keyword evidence="8 12" id="KW-0175">Coiled coil</keyword>
<dbReference type="InterPro" id="IPR003395">
    <property type="entry name" value="RecF/RecN/SMC_N"/>
</dbReference>
<keyword evidence="7" id="KW-0067">ATP-binding</keyword>
<dbReference type="GO" id="GO:0000724">
    <property type="term" value="P:double-strand break repair via homologous recombination"/>
    <property type="evidence" value="ECO:0007669"/>
    <property type="project" value="TreeGrafter"/>
</dbReference>
<feature type="coiled-coil region" evidence="12">
    <location>
        <begin position="722"/>
        <end position="942"/>
    </location>
</feature>
<dbReference type="PANTHER" id="PTHR19306">
    <property type="entry name" value="STRUCTURAL MAINTENANCE OF CHROMOSOMES 5,6 SMC5, SMC6"/>
    <property type="match status" value="1"/>
</dbReference>
<evidence type="ECO:0000256" key="12">
    <source>
        <dbReference type="SAM" id="Coils"/>
    </source>
</evidence>
<evidence type="ECO:0000256" key="7">
    <source>
        <dbReference type="ARBA" id="ARBA00022840"/>
    </source>
</evidence>
<evidence type="ECO:0000313" key="15">
    <source>
        <dbReference type="EMBL" id="OAG44031.1"/>
    </source>
</evidence>
<keyword evidence="5" id="KW-0547">Nucleotide-binding</keyword>